<evidence type="ECO:0000313" key="2">
    <source>
        <dbReference type="EMBL" id="MPC55803.1"/>
    </source>
</evidence>
<name>A0A5B7GEQ0_PORTR</name>
<organism evidence="2 3">
    <name type="scientific">Portunus trituberculatus</name>
    <name type="common">Swimming crab</name>
    <name type="synonym">Neptunus trituberculatus</name>
    <dbReference type="NCBI Taxonomy" id="210409"/>
    <lineage>
        <taxon>Eukaryota</taxon>
        <taxon>Metazoa</taxon>
        <taxon>Ecdysozoa</taxon>
        <taxon>Arthropoda</taxon>
        <taxon>Crustacea</taxon>
        <taxon>Multicrustacea</taxon>
        <taxon>Malacostraca</taxon>
        <taxon>Eumalacostraca</taxon>
        <taxon>Eucarida</taxon>
        <taxon>Decapoda</taxon>
        <taxon>Pleocyemata</taxon>
        <taxon>Brachyura</taxon>
        <taxon>Eubrachyura</taxon>
        <taxon>Portunoidea</taxon>
        <taxon>Portunidae</taxon>
        <taxon>Portuninae</taxon>
        <taxon>Portunus</taxon>
    </lineage>
</organism>
<evidence type="ECO:0000256" key="1">
    <source>
        <dbReference type="SAM" id="MobiDB-lite"/>
    </source>
</evidence>
<dbReference type="EMBL" id="VSRR010013447">
    <property type="protein sequence ID" value="MPC55803.1"/>
    <property type="molecule type" value="Genomic_DNA"/>
</dbReference>
<feature type="compositionally biased region" description="Basic and acidic residues" evidence="1">
    <location>
        <begin position="33"/>
        <end position="42"/>
    </location>
</feature>
<comment type="caution">
    <text evidence="2">The sequence shown here is derived from an EMBL/GenBank/DDBJ whole genome shotgun (WGS) entry which is preliminary data.</text>
</comment>
<reference evidence="2 3" key="1">
    <citation type="submission" date="2019-05" db="EMBL/GenBank/DDBJ databases">
        <title>Another draft genome of Portunus trituberculatus and its Hox gene families provides insights of decapod evolution.</title>
        <authorList>
            <person name="Jeong J.-H."/>
            <person name="Song I."/>
            <person name="Kim S."/>
            <person name="Choi T."/>
            <person name="Kim D."/>
            <person name="Ryu S."/>
            <person name="Kim W."/>
        </authorList>
    </citation>
    <scope>NUCLEOTIDE SEQUENCE [LARGE SCALE GENOMIC DNA]</scope>
    <source>
        <tissue evidence="2">Muscle</tissue>
    </source>
</reference>
<protein>
    <submittedName>
        <fullName evidence="2">Uncharacterized protein</fullName>
    </submittedName>
</protein>
<dbReference type="Proteomes" id="UP000324222">
    <property type="component" value="Unassembled WGS sequence"/>
</dbReference>
<keyword evidence="3" id="KW-1185">Reference proteome</keyword>
<dbReference type="AlphaFoldDB" id="A0A5B7GEQ0"/>
<accession>A0A5B7GEQ0</accession>
<evidence type="ECO:0000313" key="3">
    <source>
        <dbReference type="Proteomes" id="UP000324222"/>
    </source>
</evidence>
<proteinExistence type="predicted"/>
<gene>
    <name evidence="2" type="ORF">E2C01_049746</name>
</gene>
<sequence>MAKHMIETENPVCTATPVKETLSEVDQTQALNQHEHKTRDVCDNSGKLFHLEHPTSPGK</sequence>
<feature type="region of interest" description="Disordered" evidence="1">
    <location>
        <begin position="31"/>
        <end position="59"/>
    </location>
</feature>